<evidence type="ECO:0000313" key="20">
    <source>
        <dbReference type="Proteomes" id="UP000030746"/>
    </source>
</evidence>
<dbReference type="InterPro" id="IPR020635">
    <property type="entry name" value="Tyr_kinase_cat_dom"/>
</dbReference>
<comment type="catalytic activity">
    <reaction evidence="13">
        <text>L-tyrosyl-[protein] + ATP = O-phospho-L-tyrosyl-[protein] + ADP + H(+)</text>
        <dbReference type="Rhea" id="RHEA:10596"/>
        <dbReference type="Rhea" id="RHEA-COMP:10136"/>
        <dbReference type="Rhea" id="RHEA-COMP:20101"/>
        <dbReference type="ChEBI" id="CHEBI:15378"/>
        <dbReference type="ChEBI" id="CHEBI:30616"/>
        <dbReference type="ChEBI" id="CHEBI:46858"/>
        <dbReference type="ChEBI" id="CHEBI:61978"/>
        <dbReference type="ChEBI" id="CHEBI:456216"/>
        <dbReference type="EC" id="2.7.10.1"/>
    </reaction>
</comment>
<dbReference type="Gene3D" id="3.30.200.20">
    <property type="entry name" value="Phosphorylase Kinase, domain 1"/>
    <property type="match status" value="1"/>
</dbReference>
<dbReference type="FunFam" id="3.30.200.20:FF:000776">
    <property type="entry name" value="Flk-1 receptor"/>
    <property type="match status" value="1"/>
</dbReference>
<reference evidence="19 20" key="1">
    <citation type="journal article" date="2013" name="Nature">
        <title>Insights into bilaterian evolution from three spiralian genomes.</title>
        <authorList>
            <person name="Simakov O."/>
            <person name="Marletaz F."/>
            <person name="Cho S.J."/>
            <person name="Edsinger-Gonzales E."/>
            <person name="Havlak P."/>
            <person name="Hellsten U."/>
            <person name="Kuo D.H."/>
            <person name="Larsson T."/>
            <person name="Lv J."/>
            <person name="Arendt D."/>
            <person name="Savage R."/>
            <person name="Osoegawa K."/>
            <person name="de Jong P."/>
            <person name="Grimwood J."/>
            <person name="Chapman J.A."/>
            <person name="Shapiro H."/>
            <person name="Aerts A."/>
            <person name="Otillar R.P."/>
            <person name="Terry A.Y."/>
            <person name="Boore J.L."/>
            <person name="Grigoriev I.V."/>
            <person name="Lindberg D.R."/>
            <person name="Seaver E.C."/>
            <person name="Weisblat D.A."/>
            <person name="Putnam N.H."/>
            <person name="Rokhsar D.S."/>
        </authorList>
    </citation>
    <scope>NUCLEOTIDE SEQUENCE [LARGE SCALE GENOMIC DNA]</scope>
</reference>
<dbReference type="OrthoDB" id="6077854at2759"/>
<dbReference type="GO" id="GO:0005524">
    <property type="term" value="F:ATP binding"/>
    <property type="evidence" value="ECO:0007669"/>
    <property type="project" value="UniProtKB-UniRule"/>
</dbReference>
<dbReference type="PRINTS" id="PR00109">
    <property type="entry name" value="TYRKINASE"/>
</dbReference>
<dbReference type="GO" id="GO:0007169">
    <property type="term" value="P:cell surface receptor protein tyrosine kinase signaling pathway"/>
    <property type="evidence" value="ECO:0007669"/>
    <property type="project" value="TreeGrafter"/>
</dbReference>
<dbReference type="SUPFAM" id="SSF56112">
    <property type="entry name" value="Protein kinase-like (PK-like)"/>
    <property type="match status" value="1"/>
</dbReference>
<dbReference type="EMBL" id="KB203567">
    <property type="protein sequence ID" value="ESO83848.1"/>
    <property type="molecule type" value="Genomic_DNA"/>
</dbReference>
<dbReference type="Gene3D" id="1.10.510.10">
    <property type="entry name" value="Transferase(Phosphotransferase) domain 1"/>
    <property type="match status" value="1"/>
</dbReference>
<evidence type="ECO:0000256" key="15">
    <source>
        <dbReference type="PIRSR" id="PIRSR000615-2"/>
    </source>
</evidence>
<dbReference type="Pfam" id="PF07714">
    <property type="entry name" value="PK_Tyr_Ser-Thr"/>
    <property type="match status" value="1"/>
</dbReference>
<gene>
    <name evidence="19" type="ORF">LOTGIDRAFT_132723</name>
</gene>
<evidence type="ECO:0000256" key="5">
    <source>
        <dbReference type="ARBA" id="ARBA00022729"/>
    </source>
</evidence>
<feature type="active site" description="Proton acceptor" evidence="14">
    <location>
        <position position="214"/>
    </location>
</feature>
<dbReference type="PROSITE" id="PS50011">
    <property type="entry name" value="PROTEIN_KINASE_DOM"/>
    <property type="match status" value="1"/>
</dbReference>
<feature type="binding site" evidence="15 17">
    <location>
        <position position="74"/>
    </location>
    <ligand>
        <name>ATP</name>
        <dbReference type="ChEBI" id="CHEBI:30616"/>
    </ligand>
</feature>
<dbReference type="HOGENOM" id="CLU_000288_7_40_1"/>
<keyword evidence="4" id="KW-0812">Transmembrane</keyword>
<comment type="subcellular location">
    <subcellularLocation>
        <location evidence="1">Membrane</location>
        <topology evidence="1">Single-pass type I membrane protein</topology>
    </subcellularLocation>
</comment>
<sequence>MKDYEQYLLPPKCDYNPEIPIDEQTASLPYDPQWEFPKDRLRMGNVLGQGAFGRVIKTEAIGIADEDVTIVAVKMVKDCTDKEQMMALLSELKILIHIGQHLNILNLLGAVTKNIRFELYVIVEYCHFGNVRSYLLKNQASFVNTMEDYSDPAFEKKMEAAGDKNKPYYVNKPVAINSADLIGPPLTTKNLICWSFQAARGMEYLASKKYIHRDLAARNVLLSEDNVIKISDFGLAKDCYKNLEYKKKGDGPVPVKWMALESLTHKCYTTKSDVWSYGVLMYELFSLGGNPYSGIELNEKFIGLLKSGYRMEKPEHASDDIYKVMLQCWDADPEKRPTFTQLVNRMGDFLEENVKQVCSVCLLFSNLF</sequence>
<feature type="binding site" evidence="16">
    <location>
        <position position="232"/>
    </location>
    <ligand>
        <name>Mg(2+)</name>
        <dbReference type="ChEBI" id="CHEBI:18420"/>
    </ligand>
</feature>
<dbReference type="CTD" id="20233339"/>
<proteinExistence type="predicted"/>
<dbReference type="RefSeq" id="XP_009065427.1">
    <property type="nucleotide sequence ID" value="XM_009067179.1"/>
</dbReference>
<dbReference type="SMART" id="SM00219">
    <property type="entry name" value="TyrKc"/>
    <property type="match status" value="1"/>
</dbReference>
<dbReference type="InterPro" id="IPR050122">
    <property type="entry name" value="RTK"/>
</dbReference>
<keyword evidence="10" id="KW-0472">Membrane</keyword>
<evidence type="ECO:0000259" key="18">
    <source>
        <dbReference type="PROSITE" id="PS50011"/>
    </source>
</evidence>
<dbReference type="PANTHER" id="PTHR24416:SF600">
    <property type="entry name" value="PDGF- AND VEGF-RECEPTOR RELATED, ISOFORM J"/>
    <property type="match status" value="1"/>
</dbReference>
<keyword evidence="8 15" id="KW-0067">ATP-binding</keyword>
<keyword evidence="9" id="KW-1133">Transmembrane helix</keyword>
<dbReference type="PANTHER" id="PTHR24416">
    <property type="entry name" value="TYROSINE-PROTEIN KINASE RECEPTOR"/>
    <property type="match status" value="1"/>
</dbReference>
<dbReference type="PROSITE" id="PS00107">
    <property type="entry name" value="PROTEIN_KINASE_ATP"/>
    <property type="match status" value="1"/>
</dbReference>
<evidence type="ECO:0000256" key="12">
    <source>
        <dbReference type="ARBA" id="ARBA00023180"/>
    </source>
</evidence>
<dbReference type="InterPro" id="IPR017441">
    <property type="entry name" value="Protein_kinase_ATP_BS"/>
</dbReference>
<dbReference type="PROSITE" id="PS00109">
    <property type="entry name" value="PROTEIN_KINASE_TYR"/>
    <property type="match status" value="1"/>
</dbReference>
<dbReference type="GeneID" id="20233339"/>
<evidence type="ECO:0000256" key="3">
    <source>
        <dbReference type="ARBA" id="ARBA00022679"/>
    </source>
</evidence>
<dbReference type="OMA" id="TYLCMSP"/>
<keyword evidence="20" id="KW-1185">Reference proteome</keyword>
<dbReference type="Proteomes" id="UP000030746">
    <property type="component" value="Unassembled WGS sequence"/>
</dbReference>
<dbReference type="InterPro" id="IPR000719">
    <property type="entry name" value="Prot_kinase_dom"/>
</dbReference>
<dbReference type="AlphaFoldDB" id="V3Z081"/>
<feature type="binding site" evidence="16">
    <location>
        <position position="219"/>
    </location>
    <ligand>
        <name>Mg(2+)</name>
        <dbReference type="ChEBI" id="CHEBI:18420"/>
    </ligand>
</feature>
<name>V3Z081_LOTGI</name>
<keyword evidence="7" id="KW-0418">Kinase</keyword>
<evidence type="ECO:0000256" key="7">
    <source>
        <dbReference type="ARBA" id="ARBA00022777"/>
    </source>
</evidence>
<evidence type="ECO:0000256" key="17">
    <source>
        <dbReference type="PROSITE-ProRule" id="PRU10141"/>
    </source>
</evidence>
<dbReference type="InterPro" id="IPR001245">
    <property type="entry name" value="Ser-Thr/Tyr_kinase_cat_dom"/>
</dbReference>
<dbReference type="FunFam" id="1.10.510.10:FF:000190">
    <property type="entry name" value="Proto-oncogene tyrosine-protein kinase receptor Ret"/>
    <property type="match status" value="1"/>
</dbReference>
<evidence type="ECO:0000256" key="14">
    <source>
        <dbReference type="PIRSR" id="PIRSR000615-1"/>
    </source>
</evidence>
<evidence type="ECO:0000256" key="9">
    <source>
        <dbReference type="ARBA" id="ARBA00022989"/>
    </source>
</evidence>
<dbReference type="GO" id="GO:0005886">
    <property type="term" value="C:plasma membrane"/>
    <property type="evidence" value="ECO:0007669"/>
    <property type="project" value="TreeGrafter"/>
</dbReference>
<keyword evidence="12" id="KW-0325">Glycoprotein</keyword>
<evidence type="ECO:0000256" key="16">
    <source>
        <dbReference type="PIRSR" id="PIRSR000615-3"/>
    </source>
</evidence>
<evidence type="ECO:0000256" key="4">
    <source>
        <dbReference type="ARBA" id="ARBA00022692"/>
    </source>
</evidence>
<evidence type="ECO:0000256" key="6">
    <source>
        <dbReference type="ARBA" id="ARBA00022741"/>
    </source>
</evidence>
<evidence type="ECO:0000256" key="10">
    <source>
        <dbReference type="ARBA" id="ARBA00023136"/>
    </source>
</evidence>
<protein>
    <recommendedName>
        <fullName evidence="2">receptor protein-tyrosine kinase</fullName>
        <ecNumber evidence="2">2.7.10.1</ecNumber>
    </recommendedName>
</protein>
<evidence type="ECO:0000313" key="19">
    <source>
        <dbReference type="EMBL" id="ESO83848.1"/>
    </source>
</evidence>
<evidence type="ECO:0000256" key="8">
    <source>
        <dbReference type="ARBA" id="ARBA00022840"/>
    </source>
</evidence>
<evidence type="ECO:0000256" key="2">
    <source>
        <dbReference type="ARBA" id="ARBA00011902"/>
    </source>
</evidence>
<keyword evidence="3" id="KW-0808">Transferase</keyword>
<feature type="binding site" evidence="15">
    <location>
        <position position="218"/>
    </location>
    <ligand>
        <name>ATP</name>
        <dbReference type="ChEBI" id="CHEBI:30616"/>
    </ligand>
</feature>
<dbReference type="GO" id="GO:0043235">
    <property type="term" value="C:receptor complex"/>
    <property type="evidence" value="ECO:0007669"/>
    <property type="project" value="TreeGrafter"/>
</dbReference>
<evidence type="ECO:0000256" key="1">
    <source>
        <dbReference type="ARBA" id="ARBA00004479"/>
    </source>
</evidence>
<keyword evidence="16" id="KW-0479">Metal-binding</keyword>
<dbReference type="GO" id="GO:0046872">
    <property type="term" value="F:metal ion binding"/>
    <property type="evidence" value="ECO:0007669"/>
    <property type="project" value="UniProtKB-KW"/>
</dbReference>
<accession>V3Z081</accession>
<dbReference type="InterPro" id="IPR011009">
    <property type="entry name" value="Kinase-like_dom_sf"/>
</dbReference>
<feature type="domain" description="Protein kinase" evidence="18">
    <location>
        <begin position="41"/>
        <end position="350"/>
    </location>
</feature>
<dbReference type="PIRSF" id="PIRSF000615">
    <property type="entry name" value="TyrPK_CSF1-R"/>
    <property type="match status" value="1"/>
</dbReference>
<keyword evidence="5" id="KW-0732">Signal</keyword>
<evidence type="ECO:0000256" key="13">
    <source>
        <dbReference type="ARBA" id="ARBA00051243"/>
    </source>
</evidence>
<dbReference type="InterPro" id="IPR008266">
    <property type="entry name" value="Tyr_kinase_AS"/>
</dbReference>
<dbReference type="KEGG" id="lgi:LOTGIDRAFT_132723"/>
<organism evidence="19 20">
    <name type="scientific">Lottia gigantea</name>
    <name type="common">Giant owl limpet</name>
    <dbReference type="NCBI Taxonomy" id="225164"/>
    <lineage>
        <taxon>Eukaryota</taxon>
        <taxon>Metazoa</taxon>
        <taxon>Spiralia</taxon>
        <taxon>Lophotrochozoa</taxon>
        <taxon>Mollusca</taxon>
        <taxon>Gastropoda</taxon>
        <taxon>Patellogastropoda</taxon>
        <taxon>Lottioidea</taxon>
        <taxon>Lottiidae</taxon>
        <taxon>Lottia</taxon>
    </lineage>
</organism>
<dbReference type="EC" id="2.7.10.1" evidence="2"/>
<keyword evidence="16" id="KW-0460">Magnesium</keyword>
<keyword evidence="11" id="KW-0829">Tyrosine-protein kinase</keyword>
<dbReference type="STRING" id="225164.V3Z081"/>
<evidence type="ECO:0000256" key="11">
    <source>
        <dbReference type="ARBA" id="ARBA00023137"/>
    </source>
</evidence>
<dbReference type="GO" id="GO:0004714">
    <property type="term" value="F:transmembrane receptor protein tyrosine kinase activity"/>
    <property type="evidence" value="ECO:0007669"/>
    <property type="project" value="UniProtKB-EC"/>
</dbReference>
<feature type="binding site" evidence="15">
    <location>
        <begin position="48"/>
        <end position="55"/>
    </location>
    <ligand>
        <name>ATP</name>
        <dbReference type="ChEBI" id="CHEBI:30616"/>
    </ligand>
</feature>
<keyword evidence="6 15" id="KW-0547">Nucleotide-binding</keyword>